<organism evidence="2">
    <name type="scientific">viral metagenome</name>
    <dbReference type="NCBI Taxonomy" id="1070528"/>
    <lineage>
        <taxon>unclassified sequences</taxon>
        <taxon>metagenomes</taxon>
        <taxon>organismal metagenomes</taxon>
    </lineage>
</organism>
<name>A0A6M3XBZ2_9ZZZZ</name>
<feature type="region of interest" description="Disordered" evidence="1">
    <location>
        <begin position="1"/>
        <end position="61"/>
    </location>
</feature>
<sequence length="61" mass="6865">MELIAATPNGGRRSDGRRSVAHNEQRPSHTYHRAERGGGCRYREAYHQTGTGRARKARDTT</sequence>
<feature type="compositionally biased region" description="Basic and acidic residues" evidence="1">
    <location>
        <begin position="12"/>
        <end position="46"/>
    </location>
</feature>
<dbReference type="EMBL" id="MT144604">
    <property type="protein sequence ID" value="QJH94703.1"/>
    <property type="molecule type" value="Genomic_DNA"/>
</dbReference>
<accession>A0A6M3XBZ2</accession>
<gene>
    <name evidence="2" type="ORF">TM448B00292_0040</name>
</gene>
<evidence type="ECO:0000256" key="1">
    <source>
        <dbReference type="SAM" id="MobiDB-lite"/>
    </source>
</evidence>
<protein>
    <submittedName>
        <fullName evidence="2">Uncharacterized protein</fullName>
    </submittedName>
</protein>
<evidence type="ECO:0000313" key="2">
    <source>
        <dbReference type="EMBL" id="QJH94703.1"/>
    </source>
</evidence>
<reference evidence="2" key="1">
    <citation type="submission" date="2020-03" db="EMBL/GenBank/DDBJ databases">
        <title>The deep terrestrial virosphere.</title>
        <authorList>
            <person name="Holmfeldt K."/>
            <person name="Nilsson E."/>
            <person name="Simone D."/>
            <person name="Lopez-Fernandez M."/>
            <person name="Wu X."/>
            <person name="de Brujin I."/>
            <person name="Lundin D."/>
            <person name="Andersson A."/>
            <person name="Bertilsson S."/>
            <person name="Dopson M."/>
        </authorList>
    </citation>
    <scope>NUCLEOTIDE SEQUENCE</scope>
    <source>
        <strain evidence="2">TM448B00292</strain>
    </source>
</reference>
<proteinExistence type="predicted"/>
<dbReference type="AlphaFoldDB" id="A0A6M3XBZ2"/>